<organism evidence="1 2">
    <name type="scientific">Pseudomonas phage Phabio</name>
    <dbReference type="NCBI Taxonomy" id="2006668"/>
    <lineage>
        <taxon>Viruses</taxon>
        <taxon>Duplodnaviria</taxon>
        <taxon>Heunggongvirae</taxon>
        <taxon>Uroviricota</taxon>
        <taxon>Caudoviricetes</taxon>
        <taxon>Chimalliviridae</taxon>
        <taxon>Phabiovirus</taxon>
        <taxon>Phabiovirus phabio</taxon>
    </lineage>
</organism>
<keyword evidence="2" id="KW-1185">Reference proteome</keyword>
<accession>A0A1Y0SU10</accession>
<evidence type="ECO:0000313" key="2">
    <source>
        <dbReference type="Proteomes" id="UP000225448"/>
    </source>
</evidence>
<sequence>MTNKTRDGIYESRSHGEIWSENRRVYIQNGTVRLVDYKASVMTEEEAKAIHTFGFNNFFDVNTLGPRVADLPENFNIFK</sequence>
<name>A0A1Y0SU10_9CAUD</name>
<dbReference type="Proteomes" id="UP000225448">
    <property type="component" value="Segment"/>
</dbReference>
<gene>
    <name evidence="1" type="ORF">PHABIO_179</name>
</gene>
<reference evidence="1 2" key="1">
    <citation type="submission" date="2017-05" db="EMBL/GenBank/DDBJ databases">
        <authorList>
            <person name="Song R."/>
            <person name="Chenine A.L."/>
            <person name="Ruprecht R.M."/>
        </authorList>
    </citation>
    <scope>NUCLEOTIDE SEQUENCE [LARGE SCALE GENOMIC DNA]</scope>
</reference>
<proteinExistence type="predicted"/>
<protein>
    <submittedName>
        <fullName evidence="1">Uncharacterized protein</fullName>
    </submittedName>
</protein>
<evidence type="ECO:0000313" key="1">
    <source>
        <dbReference type="EMBL" id="ARV76810.1"/>
    </source>
</evidence>
<dbReference type="EMBL" id="MF042360">
    <property type="protein sequence ID" value="ARV76810.1"/>
    <property type="molecule type" value="Genomic_DNA"/>
</dbReference>